<dbReference type="InterPro" id="IPR036812">
    <property type="entry name" value="NAD(P)_OxRdtase_dom_sf"/>
</dbReference>
<dbReference type="PRINTS" id="PR00069">
    <property type="entry name" value="ALDKETRDTASE"/>
</dbReference>
<evidence type="ECO:0000259" key="5">
    <source>
        <dbReference type="Pfam" id="PF00248"/>
    </source>
</evidence>
<dbReference type="EMBL" id="NBII01000010">
    <property type="protein sequence ID" value="PAV15477.1"/>
    <property type="molecule type" value="Genomic_DNA"/>
</dbReference>
<gene>
    <name evidence="6" type="ORF">PNOK_0924100</name>
</gene>
<dbReference type="Gene3D" id="3.20.20.100">
    <property type="entry name" value="NADP-dependent oxidoreductase domain"/>
    <property type="match status" value="1"/>
</dbReference>
<evidence type="ECO:0000256" key="1">
    <source>
        <dbReference type="ARBA" id="ARBA00023002"/>
    </source>
</evidence>
<evidence type="ECO:0000256" key="3">
    <source>
        <dbReference type="PIRSR" id="PIRSR000097-2"/>
    </source>
</evidence>
<dbReference type="InterPro" id="IPR018170">
    <property type="entry name" value="Aldo/ket_reductase_CS"/>
</dbReference>
<dbReference type="FunCoup" id="A0A286U7C8">
    <property type="interactions" value="356"/>
</dbReference>
<dbReference type="PIRSF" id="PIRSF000097">
    <property type="entry name" value="AKR"/>
    <property type="match status" value="1"/>
</dbReference>
<comment type="caution">
    <text evidence="6">The sequence shown here is derived from an EMBL/GenBank/DDBJ whole genome shotgun (WGS) entry which is preliminary data.</text>
</comment>
<name>A0A286U7C8_9AGAM</name>
<dbReference type="OrthoDB" id="416253at2759"/>
<dbReference type="STRING" id="2282107.A0A286U7C8"/>
<dbReference type="PROSITE" id="PS00798">
    <property type="entry name" value="ALDOKETO_REDUCTASE_1"/>
    <property type="match status" value="1"/>
</dbReference>
<feature type="binding site" evidence="3">
    <location>
        <position position="107"/>
    </location>
    <ligand>
        <name>substrate</name>
    </ligand>
</feature>
<reference evidence="6 7" key="1">
    <citation type="journal article" date="2017" name="Mol. Ecol.">
        <title>Comparative and population genomic landscape of Phellinus noxius: A hypervariable fungus causing root rot in trees.</title>
        <authorList>
            <person name="Chung C.L."/>
            <person name="Lee T.J."/>
            <person name="Akiba M."/>
            <person name="Lee H.H."/>
            <person name="Kuo T.H."/>
            <person name="Liu D."/>
            <person name="Ke H.M."/>
            <person name="Yokoi T."/>
            <person name="Roa M.B."/>
            <person name="Lu M.J."/>
            <person name="Chang Y.Y."/>
            <person name="Ann P.J."/>
            <person name="Tsai J.N."/>
            <person name="Chen C.Y."/>
            <person name="Tzean S.S."/>
            <person name="Ota Y."/>
            <person name="Hattori T."/>
            <person name="Sahashi N."/>
            <person name="Liou R.F."/>
            <person name="Kikuchi T."/>
            <person name="Tsai I.J."/>
        </authorList>
    </citation>
    <scope>NUCLEOTIDE SEQUENCE [LARGE SCALE GENOMIC DNA]</scope>
    <source>
        <strain evidence="6 7">FFPRI411160</strain>
    </source>
</reference>
<dbReference type="Proteomes" id="UP000217199">
    <property type="component" value="Unassembled WGS sequence"/>
</dbReference>
<dbReference type="AlphaFoldDB" id="A0A286U7C8"/>
<organism evidence="6 7">
    <name type="scientific">Pyrrhoderma noxium</name>
    <dbReference type="NCBI Taxonomy" id="2282107"/>
    <lineage>
        <taxon>Eukaryota</taxon>
        <taxon>Fungi</taxon>
        <taxon>Dikarya</taxon>
        <taxon>Basidiomycota</taxon>
        <taxon>Agaricomycotina</taxon>
        <taxon>Agaricomycetes</taxon>
        <taxon>Hymenochaetales</taxon>
        <taxon>Hymenochaetaceae</taxon>
        <taxon>Pyrrhoderma</taxon>
    </lineage>
</organism>
<accession>A0A286U7C8</accession>
<keyword evidence="1" id="KW-0560">Oxidoreductase</keyword>
<sequence length="308" mass="33763">MSVPSFKLNSGYEIPGLGFGTWKSTPEQVVEAVRHALGSAGYRHIDCAAGYGNEKEVGEGIRKSGVPRSEIFLTSKLWSTYHSRVEEALDKTLSDLGVEYLDLYLIHWPVPLNPNGNHPQFPTLPDGTRDVDYSWSLSETWKQMEEMVAKGKVRSIGVSNCSEKMLEQILPTAKIIPAVNQLEIHVYNPQHKLQAYLRSKGILPQAYSPLGSSGSPLLSDDVVTSIAKKIDAQPAHVLVAYPLKKNIGVICKSVSPSRITSNLSGTLAAVNKLSEEDVAQLDGLAASGKQQRFITPPWVVDLGFENWP</sequence>
<keyword evidence="7" id="KW-1185">Reference proteome</keyword>
<evidence type="ECO:0000256" key="2">
    <source>
        <dbReference type="PIRSR" id="PIRSR000097-1"/>
    </source>
</evidence>
<dbReference type="PANTHER" id="PTHR11732">
    <property type="entry name" value="ALDO/KETO REDUCTASE"/>
    <property type="match status" value="1"/>
</dbReference>
<dbReference type="InterPro" id="IPR020471">
    <property type="entry name" value="AKR"/>
</dbReference>
<feature type="site" description="Lowers pKa of active site Tyr" evidence="4">
    <location>
        <position position="76"/>
    </location>
</feature>
<proteinExistence type="predicted"/>
<evidence type="ECO:0000256" key="4">
    <source>
        <dbReference type="PIRSR" id="PIRSR000097-3"/>
    </source>
</evidence>
<feature type="active site" description="Proton donor" evidence="2">
    <location>
        <position position="51"/>
    </location>
</feature>
<dbReference type="GO" id="GO:0016616">
    <property type="term" value="F:oxidoreductase activity, acting on the CH-OH group of donors, NAD or NADP as acceptor"/>
    <property type="evidence" value="ECO:0007669"/>
    <property type="project" value="UniProtKB-ARBA"/>
</dbReference>
<protein>
    <submittedName>
        <fullName evidence="6">Aldo keto reductase</fullName>
    </submittedName>
</protein>
<dbReference type="FunFam" id="3.20.20.100:FF:000002">
    <property type="entry name" value="2,5-diketo-D-gluconic acid reductase A"/>
    <property type="match status" value="1"/>
</dbReference>
<dbReference type="SUPFAM" id="SSF51430">
    <property type="entry name" value="NAD(P)-linked oxidoreductase"/>
    <property type="match status" value="1"/>
</dbReference>
<feature type="domain" description="NADP-dependent oxidoreductase" evidence="5">
    <location>
        <begin position="17"/>
        <end position="284"/>
    </location>
</feature>
<dbReference type="InParanoid" id="A0A286U7C8"/>
<dbReference type="InterPro" id="IPR023210">
    <property type="entry name" value="NADP_OxRdtase_dom"/>
</dbReference>
<dbReference type="Pfam" id="PF00248">
    <property type="entry name" value="Aldo_ket_red"/>
    <property type="match status" value="1"/>
</dbReference>
<evidence type="ECO:0000313" key="6">
    <source>
        <dbReference type="EMBL" id="PAV15477.1"/>
    </source>
</evidence>
<evidence type="ECO:0000313" key="7">
    <source>
        <dbReference type="Proteomes" id="UP000217199"/>
    </source>
</evidence>